<dbReference type="KEGG" id="lyd:D7I47_07500"/>
<dbReference type="InterPro" id="IPR014284">
    <property type="entry name" value="RNA_pol_sigma-70_dom"/>
</dbReference>
<keyword evidence="9" id="KW-1185">Reference proteome</keyword>
<evidence type="ECO:0000256" key="5">
    <source>
        <dbReference type="ARBA" id="ARBA00023163"/>
    </source>
</evidence>
<evidence type="ECO:0000256" key="1">
    <source>
        <dbReference type="ARBA" id="ARBA00010641"/>
    </source>
</evidence>
<dbReference type="InterPro" id="IPR039425">
    <property type="entry name" value="RNA_pol_sigma-70-like"/>
</dbReference>
<dbReference type="InterPro" id="IPR007627">
    <property type="entry name" value="RNA_pol_sigma70_r2"/>
</dbReference>
<name>A0A387B6Z0_9MICO</name>
<dbReference type="GO" id="GO:0006352">
    <property type="term" value="P:DNA-templated transcription initiation"/>
    <property type="evidence" value="ECO:0007669"/>
    <property type="project" value="InterPro"/>
</dbReference>
<gene>
    <name evidence="8" type="ORF">D7I47_07500</name>
</gene>
<evidence type="ECO:0000256" key="4">
    <source>
        <dbReference type="ARBA" id="ARBA00023125"/>
    </source>
</evidence>
<dbReference type="GO" id="GO:0016987">
    <property type="term" value="F:sigma factor activity"/>
    <property type="evidence" value="ECO:0007669"/>
    <property type="project" value="UniProtKB-KW"/>
</dbReference>
<reference evidence="9" key="1">
    <citation type="submission" date="2018-09" db="EMBL/GenBank/DDBJ databases">
        <title>Genome sequencing of strain 2DFWR-13.</title>
        <authorList>
            <person name="Heo J."/>
            <person name="Kim S.-J."/>
            <person name="Kwon S.-W."/>
        </authorList>
    </citation>
    <scope>NUCLEOTIDE SEQUENCE [LARGE SCALE GENOMIC DNA]</scope>
    <source>
        <strain evidence="9">2DFWR-13</strain>
    </source>
</reference>
<dbReference type="Gene3D" id="1.10.10.10">
    <property type="entry name" value="Winged helix-like DNA-binding domain superfamily/Winged helix DNA-binding domain"/>
    <property type="match status" value="1"/>
</dbReference>
<feature type="domain" description="RNA polymerase sigma-70 region 2" evidence="7">
    <location>
        <begin position="43"/>
        <end position="104"/>
    </location>
</feature>
<dbReference type="InterPro" id="IPR013325">
    <property type="entry name" value="RNA_pol_sigma_r2"/>
</dbReference>
<evidence type="ECO:0000256" key="2">
    <source>
        <dbReference type="ARBA" id="ARBA00023015"/>
    </source>
</evidence>
<evidence type="ECO:0000313" key="8">
    <source>
        <dbReference type="EMBL" id="AYF98113.1"/>
    </source>
</evidence>
<dbReference type="SUPFAM" id="SSF88659">
    <property type="entry name" value="Sigma3 and sigma4 domains of RNA polymerase sigma factors"/>
    <property type="match status" value="1"/>
</dbReference>
<evidence type="ECO:0000256" key="3">
    <source>
        <dbReference type="ARBA" id="ARBA00023082"/>
    </source>
</evidence>
<sequence length="203" mass="22588">MSDGDTVRNPGPPDHGEADPLWARAGELFEEWRSGRAGRIDGLVRLVSPVLWHVVRAYGLGREEAEDVIQTTWLALVRSRDGIHDPRTVVAWLTTTARRESWRVVKADSRVDPVDDEVLERAGGSSPAAEATAEQHLDDARLWRAVDSLSERCRRLLRVIAFSARPDYVHLAAELQMPVGSIGPTRGRCLDKLRGLLDEKEVG</sequence>
<keyword evidence="4" id="KW-0238">DNA-binding</keyword>
<dbReference type="RefSeq" id="WP_120762460.1">
    <property type="nucleotide sequence ID" value="NZ_CP032630.1"/>
</dbReference>
<dbReference type="InterPro" id="IPR036388">
    <property type="entry name" value="WH-like_DNA-bd_sf"/>
</dbReference>
<dbReference type="Gene3D" id="1.10.1740.10">
    <property type="match status" value="1"/>
</dbReference>
<feature type="region of interest" description="Disordered" evidence="6">
    <location>
        <begin position="1"/>
        <end position="20"/>
    </location>
</feature>
<keyword evidence="3" id="KW-0731">Sigma factor</keyword>
<comment type="similarity">
    <text evidence="1">Belongs to the sigma-70 factor family. ECF subfamily.</text>
</comment>
<dbReference type="NCBIfam" id="TIGR02937">
    <property type="entry name" value="sigma70-ECF"/>
    <property type="match status" value="1"/>
</dbReference>
<dbReference type="PANTHER" id="PTHR43133">
    <property type="entry name" value="RNA POLYMERASE ECF-TYPE SIGMA FACTO"/>
    <property type="match status" value="1"/>
</dbReference>
<keyword evidence="2" id="KW-0805">Transcription regulation</keyword>
<dbReference type="GO" id="GO:0003677">
    <property type="term" value="F:DNA binding"/>
    <property type="evidence" value="ECO:0007669"/>
    <property type="project" value="UniProtKB-KW"/>
</dbReference>
<keyword evidence="5" id="KW-0804">Transcription</keyword>
<evidence type="ECO:0000256" key="6">
    <source>
        <dbReference type="SAM" id="MobiDB-lite"/>
    </source>
</evidence>
<dbReference type="OrthoDB" id="265863at2"/>
<evidence type="ECO:0000313" key="9">
    <source>
        <dbReference type="Proteomes" id="UP000278886"/>
    </source>
</evidence>
<dbReference type="InterPro" id="IPR013324">
    <property type="entry name" value="RNA_pol_sigma_r3/r4-like"/>
</dbReference>
<dbReference type="Pfam" id="PF04542">
    <property type="entry name" value="Sigma70_r2"/>
    <property type="match status" value="1"/>
</dbReference>
<accession>A0A387B6Z0</accession>
<dbReference type="Proteomes" id="UP000278886">
    <property type="component" value="Chromosome"/>
</dbReference>
<dbReference type="SUPFAM" id="SSF88946">
    <property type="entry name" value="Sigma2 domain of RNA polymerase sigma factors"/>
    <property type="match status" value="1"/>
</dbReference>
<dbReference type="PANTHER" id="PTHR43133:SF8">
    <property type="entry name" value="RNA POLYMERASE SIGMA FACTOR HI_1459-RELATED"/>
    <property type="match status" value="1"/>
</dbReference>
<dbReference type="EMBL" id="CP032630">
    <property type="protein sequence ID" value="AYF98113.1"/>
    <property type="molecule type" value="Genomic_DNA"/>
</dbReference>
<proteinExistence type="inferred from homology"/>
<dbReference type="AlphaFoldDB" id="A0A387B6Z0"/>
<protein>
    <submittedName>
        <fullName evidence="8">Sigma-70 family RNA polymerase sigma factor</fullName>
    </submittedName>
</protein>
<evidence type="ECO:0000259" key="7">
    <source>
        <dbReference type="Pfam" id="PF04542"/>
    </source>
</evidence>
<organism evidence="8 9">
    <name type="scientific">Protaetiibacter intestinalis</name>
    <dbReference type="NCBI Taxonomy" id="2419774"/>
    <lineage>
        <taxon>Bacteria</taxon>
        <taxon>Bacillati</taxon>
        <taxon>Actinomycetota</taxon>
        <taxon>Actinomycetes</taxon>
        <taxon>Micrococcales</taxon>
        <taxon>Microbacteriaceae</taxon>
        <taxon>Protaetiibacter</taxon>
    </lineage>
</organism>